<protein>
    <submittedName>
        <fullName evidence="2">Uncharacterized protein</fullName>
    </submittedName>
</protein>
<comment type="caution">
    <text evidence="2">The sequence shown here is derived from an EMBL/GenBank/DDBJ whole genome shotgun (WGS) entry which is preliminary data.</text>
</comment>
<dbReference type="EMBL" id="PGCK01000007">
    <property type="protein sequence ID" value="MCD1295244.1"/>
    <property type="molecule type" value="Genomic_DNA"/>
</dbReference>
<dbReference type="AlphaFoldDB" id="A0AAP2W7I8"/>
<proteinExistence type="predicted"/>
<evidence type="ECO:0000313" key="3">
    <source>
        <dbReference type="Proteomes" id="UP001320159"/>
    </source>
</evidence>
<sequence length="207" mass="23874">MINLTSKTIRLTFITLTIIAFILSAGCVGYLKNPIKSTPTPAPTVTATPSPEPTKKPVNETVERHYQYIEKFYAGIEKFNRGIDFIYKSQSYANDMDWNNASSYALKARDSMEDAKVLFKDMEQYALNDNELRLSQKWYETADHSSVCYGYHSDAYIEHEFQDSKETPNYIKFNYYVEQANHYNSLAQQSRMQAEELQSGVNTTIYV</sequence>
<feature type="transmembrane region" description="Helical" evidence="1">
    <location>
        <begin position="12"/>
        <end position="31"/>
    </location>
</feature>
<gene>
    <name evidence="2" type="ORF">CUJ83_09560</name>
</gene>
<evidence type="ECO:0000313" key="2">
    <source>
        <dbReference type="EMBL" id="MCD1295244.1"/>
    </source>
</evidence>
<dbReference type="PROSITE" id="PS51257">
    <property type="entry name" value="PROKAR_LIPOPROTEIN"/>
    <property type="match status" value="1"/>
</dbReference>
<keyword evidence="1" id="KW-0472">Membrane</keyword>
<accession>A0AAP2W7I8</accession>
<evidence type="ECO:0000256" key="1">
    <source>
        <dbReference type="SAM" id="Phobius"/>
    </source>
</evidence>
<dbReference type="Proteomes" id="UP001320159">
    <property type="component" value="Unassembled WGS sequence"/>
</dbReference>
<organism evidence="2 3">
    <name type="scientific">Methanooceanicella nereidis</name>
    <dbReference type="NCBI Taxonomy" id="2052831"/>
    <lineage>
        <taxon>Archaea</taxon>
        <taxon>Methanobacteriati</taxon>
        <taxon>Methanobacteriota</taxon>
        <taxon>Stenosarchaea group</taxon>
        <taxon>Methanomicrobia</taxon>
        <taxon>Methanocellales</taxon>
        <taxon>Methanocellaceae</taxon>
        <taxon>Methanooceanicella</taxon>
    </lineage>
</organism>
<keyword evidence="1" id="KW-0812">Transmembrane</keyword>
<reference evidence="2 3" key="1">
    <citation type="submission" date="2017-11" db="EMBL/GenBank/DDBJ databases">
        <title>Isolation and Characterization of Family Methanocellaceae Species from Potential Methane Hydrate Area Offshore Southwestern Taiwan.</title>
        <authorList>
            <person name="Zhang W.-L."/>
            <person name="Chen W.-C."/>
            <person name="Lai M.-C."/>
            <person name="Chen S.-C."/>
        </authorList>
    </citation>
    <scope>NUCLEOTIDE SEQUENCE [LARGE SCALE GENOMIC DNA]</scope>
    <source>
        <strain evidence="2 3">CWC-04</strain>
    </source>
</reference>
<keyword evidence="1" id="KW-1133">Transmembrane helix</keyword>
<keyword evidence="3" id="KW-1185">Reference proteome</keyword>
<name>A0AAP2W7I8_9EURY</name>
<dbReference type="RefSeq" id="WP_230742096.1">
    <property type="nucleotide sequence ID" value="NZ_PGCK01000007.1"/>
</dbReference>